<evidence type="ECO:0000313" key="3">
    <source>
        <dbReference type="Proteomes" id="UP000005233"/>
    </source>
</evidence>
<dbReference type="KEGG" id="mez:Mtc_1966"/>
<dbReference type="GeneID" id="11972117"/>
<dbReference type="NCBIfam" id="NF047752">
    <property type="entry name" value="MntA_antitoxin"/>
    <property type="match status" value="1"/>
</dbReference>
<dbReference type="Proteomes" id="UP000005233">
    <property type="component" value="Chromosome"/>
</dbReference>
<dbReference type="RefSeq" id="WP_014406537.1">
    <property type="nucleotide sequence ID" value="NC_017034.1"/>
</dbReference>
<dbReference type="InterPro" id="IPR043519">
    <property type="entry name" value="NT_sf"/>
</dbReference>
<dbReference type="AlphaFoldDB" id="H8I659"/>
<evidence type="ECO:0000259" key="1">
    <source>
        <dbReference type="Pfam" id="PF18765"/>
    </source>
</evidence>
<evidence type="ECO:0000313" key="2">
    <source>
        <dbReference type="EMBL" id="AFD00706.1"/>
    </source>
</evidence>
<dbReference type="InterPro" id="IPR052930">
    <property type="entry name" value="TA_antitoxin_MntA"/>
</dbReference>
<sequence length="138" mass="15910">MTDIDKKLSEFFNKQERVKLAYLFGSTAKGKAGGLSDIDIAVFLDESLSRKERLDLQLKLISELAGVLNTDKVDLVVMNDAPISLQYEIIKANHPLLIRNESKRIDLEHRILSRYLDRRYYEKRWAAGFLRKVAEKGI</sequence>
<keyword evidence="3" id="KW-1185">Reference proteome</keyword>
<dbReference type="CDD" id="cd05403">
    <property type="entry name" value="NT_KNTase_like"/>
    <property type="match status" value="1"/>
</dbReference>
<reference evidence="2 3" key="1">
    <citation type="journal article" date="2012" name="J. Bacteriol.">
        <title>Complete genome sequence of a thermophilic methanogen, Methanocella conradii HZ254, isolated from Chinese rice field soil.</title>
        <authorList>
            <person name="Lu Z."/>
            <person name="Lu Y."/>
        </authorList>
    </citation>
    <scope>NUCLEOTIDE SEQUENCE [LARGE SCALE GENOMIC DNA]</scope>
    <source>
        <strain evidence="3">DSM 24694 / JCM 17849 / CGMCC 1.5162 / HZ254</strain>
    </source>
</reference>
<dbReference type="Pfam" id="PF18765">
    <property type="entry name" value="Polbeta"/>
    <property type="match status" value="1"/>
</dbReference>
<dbReference type="EMBL" id="CP003243">
    <property type="protein sequence ID" value="AFD00706.1"/>
    <property type="molecule type" value="Genomic_DNA"/>
</dbReference>
<gene>
    <name evidence="2" type="ordered locus">Mtc_1966</name>
</gene>
<accession>H8I659</accession>
<organism evidence="2 3">
    <name type="scientific">Methanocella conradii (strain DSM 24694 / JCM 17849 / CGMCC 1.5162 / HZ254)</name>
    <dbReference type="NCBI Taxonomy" id="1041930"/>
    <lineage>
        <taxon>Archaea</taxon>
        <taxon>Methanobacteriati</taxon>
        <taxon>Methanobacteriota</taxon>
        <taxon>Stenosarchaea group</taxon>
        <taxon>Methanomicrobia</taxon>
        <taxon>Methanocellales</taxon>
        <taxon>Methanocellaceae</taxon>
        <taxon>Methanocella</taxon>
    </lineage>
</organism>
<dbReference type="PANTHER" id="PTHR43852">
    <property type="entry name" value="NUCLEOTIDYLTRANSFERASE"/>
    <property type="match status" value="1"/>
</dbReference>
<dbReference type="eggNOG" id="arCOG02105">
    <property type="taxonomic scope" value="Archaea"/>
</dbReference>
<proteinExistence type="predicted"/>
<protein>
    <submittedName>
        <fullName evidence="2">Nucleotidyltransferase</fullName>
    </submittedName>
</protein>
<dbReference type="OrthoDB" id="25428at2157"/>
<dbReference type="InterPro" id="IPR041633">
    <property type="entry name" value="Polbeta"/>
</dbReference>
<dbReference type="HOGENOM" id="CLU_130257_1_2_2"/>
<dbReference type="STRING" id="1041930.Mtc_1966"/>
<dbReference type="PANTHER" id="PTHR43852:SF3">
    <property type="entry name" value="NUCLEOTIDYLTRANSFERASE"/>
    <property type="match status" value="1"/>
</dbReference>
<dbReference type="SUPFAM" id="SSF81301">
    <property type="entry name" value="Nucleotidyltransferase"/>
    <property type="match status" value="1"/>
</dbReference>
<name>H8I659_METCZ</name>
<feature type="domain" description="Polymerase beta nucleotidyltransferase" evidence="1">
    <location>
        <begin position="6"/>
        <end position="101"/>
    </location>
</feature>
<dbReference type="Gene3D" id="3.30.460.10">
    <property type="entry name" value="Beta Polymerase, domain 2"/>
    <property type="match status" value="1"/>
</dbReference>